<reference evidence="3 4" key="1">
    <citation type="submission" date="2024-01" db="EMBL/GenBank/DDBJ databases">
        <title>AV1 has a protective and therapeutic effect against plant viruses.</title>
        <authorList>
            <person name="Wang F."/>
        </authorList>
    </citation>
    <scope>NUCLEOTIDE SEQUENCE [LARGE SCALE GENOMIC DNA]</scope>
    <source>
        <strain evidence="3 4">AV1</strain>
    </source>
</reference>
<evidence type="ECO:0000313" key="3">
    <source>
        <dbReference type="EMBL" id="WRW33442.1"/>
    </source>
</evidence>
<dbReference type="EMBL" id="CP142124">
    <property type="protein sequence ID" value="WRW33442.1"/>
    <property type="molecule type" value="Genomic_DNA"/>
</dbReference>
<dbReference type="Proteomes" id="UP001330482">
    <property type="component" value="Chromosome"/>
</dbReference>
<keyword evidence="4" id="KW-1185">Reference proteome</keyword>
<evidence type="ECO:0000313" key="4">
    <source>
        <dbReference type="Proteomes" id="UP001330482"/>
    </source>
</evidence>
<organism evidence="3 4">
    <name type="scientific">Enterobacter wuhouensis</name>
    <dbReference type="NCBI Taxonomy" id="2529381"/>
    <lineage>
        <taxon>Bacteria</taxon>
        <taxon>Pseudomonadati</taxon>
        <taxon>Pseudomonadota</taxon>
        <taxon>Gammaproteobacteria</taxon>
        <taxon>Enterobacterales</taxon>
        <taxon>Enterobacteriaceae</taxon>
        <taxon>Enterobacter</taxon>
    </lineage>
</organism>
<proteinExistence type="predicted"/>
<dbReference type="RefSeq" id="WP_224065706.1">
    <property type="nucleotide sequence ID" value="NZ_CP142124.1"/>
</dbReference>
<feature type="region of interest" description="Disordered" evidence="1">
    <location>
        <begin position="1"/>
        <end position="39"/>
    </location>
</feature>
<accession>A0ABZ1DLB7</accession>
<gene>
    <name evidence="3" type="ORF">VPX56_10175</name>
</gene>
<protein>
    <submittedName>
        <fullName evidence="3">P63C domain-containing protein</fullName>
    </submittedName>
</protein>
<evidence type="ECO:0000259" key="2">
    <source>
        <dbReference type="Pfam" id="PF10546"/>
    </source>
</evidence>
<feature type="domain" description="Bacteriophage Mx8 p63 C-terminal" evidence="2">
    <location>
        <begin position="204"/>
        <end position="293"/>
    </location>
</feature>
<feature type="compositionally biased region" description="Basic and acidic residues" evidence="1">
    <location>
        <begin position="28"/>
        <end position="39"/>
    </location>
</feature>
<dbReference type="InterPro" id="IPR018874">
    <property type="entry name" value="Phage_Mx8_p63_C"/>
</dbReference>
<dbReference type="Pfam" id="PF10546">
    <property type="entry name" value="P63C"/>
    <property type="match status" value="1"/>
</dbReference>
<sequence>MTKHIDSDADNEPSGKAKGGKAKAAKMTPEERKEAAKKMAAAKKELASLPVAEYGSSDAPLRIGDAEIQCYVLSDGSRVLSQRGVFSGLGMSGGAADRLLNFVGGDRIKPFLNNDILPVIENPIKFRHKNGGGVAFGYPATILADICDAILAARKEGKLQKQQEHLAERAELLVRGFARVGIVALIDEATGYQKARERDALAKILEAFVAKELQPWVHTFQPDYYEQLCRLRGVPYPPQKKNFPSYFGTLTNKIVYDRLAPGLRDELKSEAAKSKKKGRLHQHLTQEIGHPKLREHLSSVVTIMKLSKDYEHFEGNLEMVHPELPKTDIE</sequence>
<name>A0ABZ1DLB7_9ENTR</name>
<evidence type="ECO:0000256" key="1">
    <source>
        <dbReference type="SAM" id="MobiDB-lite"/>
    </source>
</evidence>